<dbReference type="Pfam" id="PF00010">
    <property type="entry name" value="HLH"/>
    <property type="match status" value="1"/>
</dbReference>
<protein>
    <recommendedName>
        <fullName evidence="6">BHLH domain-containing protein</fullName>
    </recommendedName>
</protein>
<dbReference type="PROSITE" id="PS50888">
    <property type="entry name" value="BHLH"/>
    <property type="match status" value="1"/>
</dbReference>
<keyword evidence="2" id="KW-0805">Transcription regulation</keyword>
<feature type="region of interest" description="Disordered" evidence="5">
    <location>
        <begin position="250"/>
        <end position="279"/>
    </location>
</feature>
<evidence type="ECO:0000256" key="3">
    <source>
        <dbReference type="ARBA" id="ARBA00023163"/>
    </source>
</evidence>
<feature type="region of interest" description="Disordered" evidence="5">
    <location>
        <begin position="380"/>
        <end position="410"/>
    </location>
</feature>
<gene>
    <name evidence="7" type="ORF">R1flu_020713</name>
</gene>
<evidence type="ECO:0000256" key="2">
    <source>
        <dbReference type="ARBA" id="ARBA00023015"/>
    </source>
</evidence>
<keyword evidence="4" id="KW-0539">Nucleus</keyword>
<dbReference type="InterPro" id="IPR011598">
    <property type="entry name" value="bHLH_dom"/>
</dbReference>
<evidence type="ECO:0000256" key="4">
    <source>
        <dbReference type="ARBA" id="ARBA00023242"/>
    </source>
</evidence>
<evidence type="ECO:0000256" key="5">
    <source>
        <dbReference type="SAM" id="MobiDB-lite"/>
    </source>
</evidence>
<dbReference type="InterPro" id="IPR045843">
    <property type="entry name" value="IND-like"/>
</dbReference>
<dbReference type="InterPro" id="IPR036638">
    <property type="entry name" value="HLH_DNA-bd_sf"/>
</dbReference>
<dbReference type="GO" id="GO:0005634">
    <property type="term" value="C:nucleus"/>
    <property type="evidence" value="ECO:0007669"/>
    <property type="project" value="UniProtKB-SubCell"/>
</dbReference>
<feature type="compositionally biased region" description="Polar residues" evidence="5">
    <location>
        <begin position="296"/>
        <end position="310"/>
    </location>
</feature>
<keyword evidence="3" id="KW-0804">Transcription</keyword>
<evidence type="ECO:0000313" key="7">
    <source>
        <dbReference type="EMBL" id="KAL2652585.1"/>
    </source>
</evidence>
<evidence type="ECO:0000256" key="1">
    <source>
        <dbReference type="ARBA" id="ARBA00004123"/>
    </source>
</evidence>
<comment type="caution">
    <text evidence="7">The sequence shown here is derived from an EMBL/GenBank/DDBJ whole genome shotgun (WGS) entry which is preliminary data.</text>
</comment>
<feature type="compositionally biased region" description="Polar residues" evidence="5">
    <location>
        <begin position="252"/>
        <end position="279"/>
    </location>
</feature>
<dbReference type="Gene3D" id="4.10.280.10">
    <property type="entry name" value="Helix-loop-helix DNA-binding domain"/>
    <property type="match status" value="1"/>
</dbReference>
<organism evidence="7 8">
    <name type="scientific">Riccia fluitans</name>
    <dbReference type="NCBI Taxonomy" id="41844"/>
    <lineage>
        <taxon>Eukaryota</taxon>
        <taxon>Viridiplantae</taxon>
        <taxon>Streptophyta</taxon>
        <taxon>Embryophyta</taxon>
        <taxon>Marchantiophyta</taxon>
        <taxon>Marchantiopsida</taxon>
        <taxon>Marchantiidae</taxon>
        <taxon>Marchantiales</taxon>
        <taxon>Ricciaceae</taxon>
        <taxon>Riccia</taxon>
    </lineage>
</organism>
<sequence>MTTTTSSNNNSRAAAATDWRGVSNSVGRIGAPRVLLAKLCEVARCSDQVARLERTAIRWEGPWGATNGPQKDWMRSGGMMDLDNRNSMPNEYRASLVDQVPAPIADPYRVPELTPLNPSNEASLDRMEAEHSSSSIYDKYGGLSTRNFDNRLGKSGSHYDQLKSMKGPSKPPMMQPVYKHTMDVLHENVSGTPQMNSQLSAQLSSQMPSSMGLSSSMGLLGQQGTTLAGQQVTLGSIAQSMAGDFSGGFPASSGTVGGPTSSRLAHKNGNNSLLRQSSSPAGLLAQLSIDVQAMTQGAKNEKQSLSSPNAHSPAESLSGGTSEENGGAGPTTPGMMSRIDVGGWEDAQSYMNSWDTNFAARKRFRDMDIDPLVADSFLQDPLRSSQEHNPAPLTRHMSLPAQTSKSSMLTDDILQSVPCRIRAKRGCATHPRSIAERVRRTRISERMRKLQELVPNMDKQQTNTADMLDEAVEYVKQLQRQVQFLKRHGPVKASSLKFPTLYRRKKVVSSSFQVRTPLVQQRTLGDETVEQQLPRYIQRTVPSDREQCRQLFSSPVSHAVLLLRE</sequence>
<dbReference type="PANTHER" id="PTHR16223:SF125">
    <property type="entry name" value="OS08G0506700 PROTEIN"/>
    <property type="match status" value="1"/>
</dbReference>
<keyword evidence="8" id="KW-1185">Reference proteome</keyword>
<reference evidence="7 8" key="1">
    <citation type="submission" date="2024-09" db="EMBL/GenBank/DDBJ databases">
        <title>Chromosome-scale assembly of Riccia fluitans.</title>
        <authorList>
            <person name="Paukszto L."/>
            <person name="Sawicki J."/>
            <person name="Karawczyk K."/>
            <person name="Piernik-Szablinska J."/>
            <person name="Szczecinska M."/>
            <person name="Mazdziarz M."/>
        </authorList>
    </citation>
    <scope>NUCLEOTIDE SEQUENCE [LARGE SCALE GENOMIC DNA]</scope>
    <source>
        <strain evidence="7">Rf_01</strain>
        <tissue evidence="7">Aerial parts of the thallus</tissue>
    </source>
</reference>
<dbReference type="SUPFAM" id="SSF47459">
    <property type="entry name" value="HLH, helix-loop-helix DNA-binding domain"/>
    <property type="match status" value="1"/>
</dbReference>
<feature type="domain" description="BHLH" evidence="6">
    <location>
        <begin position="427"/>
        <end position="478"/>
    </location>
</feature>
<feature type="region of interest" description="Disordered" evidence="5">
    <location>
        <begin position="296"/>
        <end position="339"/>
    </location>
</feature>
<name>A0ABD1ZMM8_9MARC</name>
<evidence type="ECO:0000313" key="8">
    <source>
        <dbReference type="Proteomes" id="UP001605036"/>
    </source>
</evidence>
<feature type="compositionally biased region" description="Polar residues" evidence="5">
    <location>
        <begin position="400"/>
        <end position="409"/>
    </location>
</feature>
<dbReference type="AlphaFoldDB" id="A0ABD1ZMM8"/>
<dbReference type="Proteomes" id="UP001605036">
    <property type="component" value="Unassembled WGS sequence"/>
</dbReference>
<dbReference type="PANTHER" id="PTHR16223">
    <property type="entry name" value="TRANSCRIPTION FACTOR BHLH83-RELATED"/>
    <property type="match status" value="1"/>
</dbReference>
<dbReference type="EMBL" id="JBHFFA010000001">
    <property type="protein sequence ID" value="KAL2652585.1"/>
    <property type="molecule type" value="Genomic_DNA"/>
</dbReference>
<evidence type="ECO:0000259" key="6">
    <source>
        <dbReference type="PROSITE" id="PS50888"/>
    </source>
</evidence>
<dbReference type="SMART" id="SM00353">
    <property type="entry name" value="HLH"/>
    <property type="match status" value="1"/>
</dbReference>
<comment type="subcellular location">
    <subcellularLocation>
        <location evidence="1">Nucleus</location>
    </subcellularLocation>
</comment>
<proteinExistence type="predicted"/>
<accession>A0ABD1ZMM8</accession>